<keyword evidence="3" id="KW-1185">Reference proteome</keyword>
<proteinExistence type="predicted"/>
<feature type="transmembrane region" description="Helical" evidence="1">
    <location>
        <begin position="188"/>
        <end position="210"/>
    </location>
</feature>
<name>A0A9P1N0B7_9PELO</name>
<feature type="transmembrane region" description="Helical" evidence="1">
    <location>
        <begin position="70"/>
        <end position="88"/>
    </location>
</feature>
<keyword evidence="1" id="KW-0812">Transmembrane</keyword>
<dbReference type="AlphaFoldDB" id="A0A9P1N0B7"/>
<keyword evidence="1" id="KW-0472">Membrane</keyword>
<feature type="transmembrane region" description="Helical" evidence="1">
    <location>
        <begin position="12"/>
        <end position="35"/>
    </location>
</feature>
<sequence length="230" mass="26689">MPPKMRIKMRFLSRSLVILIAIPQLIIGIICIHQVENEVKRAQDLLSMIETVRLHPTVNHFQISMEKTEIIPLMIFGFLGFFAIFPFYPHIFLVLLMMLAQVAMLSFPIFRISEIRESLQDDYKYIIPASEFDSSKFRISKSMEKSKSIYTSLLKSTSQKKLEDIKIVQKLYTNSFRMLFEILNFNEVFVYIAIGYTVFSIGVLMVFAIIHKPKTEKKPKPAESEGTGDY</sequence>
<organism evidence="2 3">
    <name type="scientific">Caenorhabditis angaria</name>
    <dbReference type="NCBI Taxonomy" id="860376"/>
    <lineage>
        <taxon>Eukaryota</taxon>
        <taxon>Metazoa</taxon>
        <taxon>Ecdysozoa</taxon>
        <taxon>Nematoda</taxon>
        <taxon>Chromadorea</taxon>
        <taxon>Rhabditida</taxon>
        <taxon>Rhabditina</taxon>
        <taxon>Rhabditomorpha</taxon>
        <taxon>Rhabditoidea</taxon>
        <taxon>Rhabditidae</taxon>
        <taxon>Peloderinae</taxon>
        <taxon>Caenorhabditis</taxon>
    </lineage>
</organism>
<accession>A0A9P1N0B7</accession>
<keyword evidence="1" id="KW-1133">Transmembrane helix</keyword>
<comment type="caution">
    <text evidence="2">The sequence shown here is derived from an EMBL/GenBank/DDBJ whole genome shotgun (WGS) entry which is preliminary data.</text>
</comment>
<dbReference type="EMBL" id="CANHGI010000004">
    <property type="protein sequence ID" value="CAI5446814.1"/>
    <property type="molecule type" value="Genomic_DNA"/>
</dbReference>
<reference evidence="2" key="1">
    <citation type="submission" date="2022-11" db="EMBL/GenBank/DDBJ databases">
        <authorList>
            <person name="Kikuchi T."/>
        </authorList>
    </citation>
    <scope>NUCLEOTIDE SEQUENCE</scope>
    <source>
        <strain evidence="2">PS1010</strain>
    </source>
</reference>
<dbReference type="Proteomes" id="UP001152747">
    <property type="component" value="Unassembled WGS sequence"/>
</dbReference>
<evidence type="ECO:0000313" key="3">
    <source>
        <dbReference type="Proteomes" id="UP001152747"/>
    </source>
</evidence>
<evidence type="ECO:0000256" key="1">
    <source>
        <dbReference type="SAM" id="Phobius"/>
    </source>
</evidence>
<protein>
    <submittedName>
        <fullName evidence="2">Uncharacterized protein</fullName>
    </submittedName>
</protein>
<gene>
    <name evidence="2" type="ORF">CAMP_LOCUS9451</name>
</gene>
<evidence type="ECO:0000313" key="2">
    <source>
        <dbReference type="EMBL" id="CAI5446814.1"/>
    </source>
</evidence>